<evidence type="ECO:0000256" key="1">
    <source>
        <dbReference type="SAM" id="Phobius"/>
    </source>
</evidence>
<accession>A0A9X3RJ51</accession>
<dbReference type="AlphaFoldDB" id="A0A9X3RJ51"/>
<name>A0A9X3RJ51_9CORY</name>
<keyword evidence="2" id="KW-0732">Signal</keyword>
<keyword evidence="1" id="KW-0472">Membrane</keyword>
<sequence>MKRRFIAAGLAAATALSLSVAPAQAADKPGLNKDSSSQVTDAEVLGYAFGRVVVEGLFPGQGVSQPYLGSSKAGMFDLPKDKAGAQQDLGNAVVSSFRNDANRGYKLGTTYDILVGTGIAAAILALLGVAQQQGMIKLPF</sequence>
<dbReference type="Proteomes" id="UP001146468">
    <property type="component" value="Unassembled WGS sequence"/>
</dbReference>
<gene>
    <name evidence="3" type="ORF">L8U60_06300</name>
</gene>
<dbReference type="RefSeq" id="WP_269965519.1">
    <property type="nucleotide sequence ID" value="NZ_JAKMUS010000008.1"/>
</dbReference>
<keyword evidence="1" id="KW-1133">Transmembrane helix</keyword>
<evidence type="ECO:0000313" key="4">
    <source>
        <dbReference type="Proteomes" id="UP001146468"/>
    </source>
</evidence>
<feature type="transmembrane region" description="Helical" evidence="1">
    <location>
        <begin position="113"/>
        <end position="130"/>
    </location>
</feature>
<evidence type="ECO:0008006" key="5">
    <source>
        <dbReference type="Google" id="ProtNLM"/>
    </source>
</evidence>
<evidence type="ECO:0000256" key="2">
    <source>
        <dbReference type="SAM" id="SignalP"/>
    </source>
</evidence>
<protein>
    <recommendedName>
        <fullName evidence="5">Secreted protein</fullName>
    </recommendedName>
</protein>
<dbReference type="EMBL" id="JAKMUS010000008">
    <property type="protein sequence ID" value="MCZ9294094.1"/>
    <property type="molecule type" value="Genomic_DNA"/>
</dbReference>
<organism evidence="3 4">
    <name type="scientific">Corynebacterium meitnerae</name>
    <dbReference type="NCBI Taxonomy" id="2913498"/>
    <lineage>
        <taxon>Bacteria</taxon>
        <taxon>Bacillati</taxon>
        <taxon>Actinomycetota</taxon>
        <taxon>Actinomycetes</taxon>
        <taxon>Mycobacteriales</taxon>
        <taxon>Corynebacteriaceae</taxon>
        <taxon>Corynebacterium</taxon>
    </lineage>
</organism>
<reference evidence="3" key="1">
    <citation type="submission" date="2022-02" db="EMBL/GenBank/DDBJ databases">
        <title>Corynebacterium sp. from urogenital microbiome.</title>
        <authorList>
            <person name="Cappelli E.A."/>
            <person name="Ribeiro T.G."/>
            <person name="Peixe L."/>
        </authorList>
    </citation>
    <scope>NUCLEOTIDE SEQUENCE</scope>
    <source>
        <strain evidence="3">C8Ua_172</strain>
    </source>
</reference>
<feature type="chain" id="PRO_5040880563" description="Secreted protein" evidence="2">
    <location>
        <begin position="26"/>
        <end position="140"/>
    </location>
</feature>
<evidence type="ECO:0000313" key="3">
    <source>
        <dbReference type="EMBL" id="MCZ9294094.1"/>
    </source>
</evidence>
<feature type="signal peptide" evidence="2">
    <location>
        <begin position="1"/>
        <end position="25"/>
    </location>
</feature>
<comment type="caution">
    <text evidence="3">The sequence shown here is derived from an EMBL/GenBank/DDBJ whole genome shotgun (WGS) entry which is preliminary data.</text>
</comment>
<proteinExistence type="predicted"/>
<keyword evidence="1" id="KW-0812">Transmembrane</keyword>
<keyword evidence="4" id="KW-1185">Reference proteome</keyword>